<keyword evidence="2" id="KW-1185">Reference proteome</keyword>
<sequence length="85" mass="9312">MPAPPPSSTPSLPLQCPGVRQSLWNLSHCCDTNYVLLLHKELVCFGNAQLSDLSTPPNNPTFKAHVLTSEAAAGMDRDQRRFHAL</sequence>
<gene>
    <name evidence="1" type="ORF">MUK42_34517</name>
</gene>
<dbReference type="AlphaFoldDB" id="A0A9E7F8N5"/>
<protein>
    <submittedName>
        <fullName evidence="1">Uncharacterized protein</fullName>
    </submittedName>
</protein>
<accession>A0A9E7F8N5</accession>
<evidence type="ECO:0000313" key="2">
    <source>
        <dbReference type="Proteomes" id="UP001055439"/>
    </source>
</evidence>
<name>A0A9E7F8N5_9LILI</name>
<proteinExistence type="predicted"/>
<organism evidence="1 2">
    <name type="scientific">Musa troglodytarum</name>
    <name type="common">fe'i banana</name>
    <dbReference type="NCBI Taxonomy" id="320322"/>
    <lineage>
        <taxon>Eukaryota</taxon>
        <taxon>Viridiplantae</taxon>
        <taxon>Streptophyta</taxon>
        <taxon>Embryophyta</taxon>
        <taxon>Tracheophyta</taxon>
        <taxon>Spermatophyta</taxon>
        <taxon>Magnoliopsida</taxon>
        <taxon>Liliopsida</taxon>
        <taxon>Zingiberales</taxon>
        <taxon>Musaceae</taxon>
        <taxon>Musa</taxon>
    </lineage>
</organism>
<dbReference type="EMBL" id="CP097505">
    <property type="protein sequence ID" value="URD91789.1"/>
    <property type="molecule type" value="Genomic_DNA"/>
</dbReference>
<evidence type="ECO:0000313" key="1">
    <source>
        <dbReference type="EMBL" id="URD91789.1"/>
    </source>
</evidence>
<reference evidence="1" key="1">
    <citation type="submission" date="2022-05" db="EMBL/GenBank/DDBJ databases">
        <title>The Musa troglodytarum L. genome provides insights into the mechanism of non-climacteric behaviour and enrichment of carotenoids.</title>
        <authorList>
            <person name="Wang J."/>
        </authorList>
    </citation>
    <scope>NUCLEOTIDE SEQUENCE</scope>
    <source>
        <tissue evidence="1">Leaf</tissue>
    </source>
</reference>
<dbReference type="Proteomes" id="UP001055439">
    <property type="component" value="Chromosome 3"/>
</dbReference>